<dbReference type="SUPFAM" id="SSF46689">
    <property type="entry name" value="Homeodomain-like"/>
    <property type="match status" value="1"/>
</dbReference>
<evidence type="ECO:0000313" key="7">
    <source>
        <dbReference type="Proteomes" id="UP000755585"/>
    </source>
</evidence>
<evidence type="ECO:0000256" key="2">
    <source>
        <dbReference type="ARBA" id="ARBA00023125"/>
    </source>
</evidence>
<gene>
    <name evidence="6" type="ORF">JOF29_002779</name>
</gene>
<keyword evidence="2 4" id="KW-0238">DNA-binding</keyword>
<evidence type="ECO:0000256" key="1">
    <source>
        <dbReference type="ARBA" id="ARBA00023015"/>
    </source>
</evidence>
<evidence type="ECO:0000256" key="4">
    <source>
        <dbReference type="PROSITE-ProRule" id="PRU00335"/>
    </source>
</evidence>
<organism evidence="6 7">
    <name type="scientific">Kribbella aluminosa</name>
    <dbReference type="NCBI Taxonomy" id="416017"/>
    <lineage>
        <taxon>Bacteria</taxon>
        <taxon>Bacillati</taxon>
        <taxon>Actinomycetota</taxon>
        <taxon>Actinomycetes</taxon>
        <taxon>Propionibacteriales</taxon>
        <taxon>Kribbellaceae</taxon>
        <taxon>Kribbella</taxon>
    </lineage>
</organism>
<dbReference type="PANTHER" id="PTHR30055:SF238">
    <property type="entry name" value="MYCOFACTOCIN BIOSYNTHESIS TRANSCRIPTIONAL REGULATOR MFTR-RELATED"/>
    <property type="match status" value="1"/>
</dbReference>
<evidence type="ECO:0000259" key="5">
    <source>
        <dbReference type="PROSITE" id="PS50977"/>
    </source>
</evidence>
<dbReference type="PANTHER" id="PTHR30055">
    <property type="entry name" value="HTH-TYPE TRANSCRIPTIONAL REGULATOR RUTR"/>
    <property type="match status" value="1"/>
</dbReference>
<dbReference type="RefSeq" id="WP_209694571.1">
    <property type="nucleotide sequence ID" value="NZ_BAAAVU010000013.1"/>
</dbReference>
<keyword evidence="3" id="KW-0804">Transcription</keyword>
<dbReference type="EMBL" id="JAGINT010000001">
    <property type="protein sequence ID" value="MBP2351696.1"/>
    <property type="molecule type" value="Genomic_DNA"/>
</dbReference>
<name>A0ABS4UJ67_9ACTN</name>
<reference evidence="6 7" key="1">
    <citation type="submission" date="2021-03" db="EMBL/GenBank/DDBJ databases">
        <title>Sequencing the genomes of 1000 actinobacteria strains.</title>
        <authorList>
            <person name="Klenk H.-P."/>
        </authorList>
    </citation>
    <scope>NUCLEOTIDE SEQUENCE [LARGE SCALE GENOMIC DNA]</scope>
    <source>
        <strain evidence="6 7">DSM 18824</strain>
    </source>
</reference>
<dbReference type="InterPro" id="IPR050109">
    <property type="entry name" value="HTH-type_TetR-like_transc_reg"/>
</dbReference>
<comment type="caution">
    <text evidence="6">The sequence shown here is derived from an EMBL/GenBank/DDBJ whole genome shotgun (WGS) entry which is preliminary data.</text>
</comment>
<dbReference type="PROSITE" id="PS50977">
    <property type="entry name" value="HTH_TETR_2"/>
    <property type="match status" value="1"/>
</dbReference>
<dbReference type="Pfam" id="PF17754">
    <property type="entry name" value="TetR_C_14"/>
    <property type="match status" value="1"/>
</dbReference>
<dbReference type="InterPro" id="IPR001647">
    <property type="entry name" value="HTH_TetR"/>
</dbReference>
<protein>
    <submittedName>
        <fullName evidence="6">AcrR family transcriptional regulator</fullName>
    </submittedName>
</protein>
<keyword evidence="1" id="KW-0805">Transcription regulation</keyword>
<evidence type="ECO:0000256" key="3">
    <source>
        <dbReference type="ARBA" id="ARBA00023163"/>
    </source>
</evidence>
<dbReference type="Gene3D" id="1.10.357.10">
    <property type="entry name" value="Tetracycline Repressor, domain 2"/>
    <property type="match status" value="1"/>
</dbReference>
<keyword evidence="7" id="KW-1185">Reference proteome</keyword>
<sequence>MSVTGRGRGRPPVADEGELRARAIDVMLRHGYENVTMALISDELGVSVRTLHRYFPAKPDIVWGGIEGSLEALRAALAQADERAPIIEAITSAVVAVFGEDADQLAVTRARIRLIASTPKLEATRPDTYRHWREETVAYIARRLATPADGVVPRAVGAAVQTAIMEALAWWASRSESTAPVEAVRQALQGIRQIADP</sequence>
<dbReference type="Gene3D" id="1.10.10.60">
    <property type="entry name" value="Homeodomain-like"/>
    <property type="match status" value="1"/>
</dbReference>
<dbReference type="Pfam" id="PF00440">
    <property type="entry name" value="TetR_N"/>
    <property type="match status" value="1"/>
</dbReference>
<accession>A0ABS4UJ67</accession>
<feature type="domain" description="HTH tetR-type" evidence="5">
    <location>
        <begin position="13"/>
        <end position="73"/>
    </location>
</feature>
<dbReference type="InterPro" id="IPR009057">
    <property type="entry name" value="Homeodomain-like_sf"/>
</dbReference>
<dbReference type="InterPro" id="IPR023772">
    <property type="entry name" value="DNA-bd_HTH_TetR-type_CS"/>
</dbReference>
<evidence type="ECO:0000313" key="6">
    <source>
        <dbReference type="EMBL" id="MBP2351696.1"/>
    </source>
</evidence>
<dbReference type="Proteomes" id="UP000755585">
    <property type="component" value="Unassembled WGS sequence"/>
</dbReference>
<dbReference type="PROSITE" id="PS01081">
    <property type="entry name" value="HTH_TETR_1"/>
    <property type="match status" value="1"/>
</dbReference>
<proteinExistence type="predicted"/>
<feature type="DNA-binding region" description="H-T-H motif" evidence="4">
    <location>
        <begin position="36"/>
        <end position="55"/>
    </location>
</feature>
<dbReference type="InterPro" id="IPR041347">
    <property type="entry name" value="MftR_C"/>
</dbReference>